<dbReference type="PANTHER" id="PTHR24361">
    <property type="entry name" value="MITOGEN-ACTIVATED KINASE KINASE KINASE"/>
    <property type="match status" value="1"/>
</dbReference>
<dbReference type="InterPro" id="IPR053235">
    <property type="entry name" value="Ser_Thr_kinase"/>
</dbReference>
<proteinExistence type="predicted"/>
<dbReference type="OrthoDB" id="4062651at2759"/>
<dbReference type="GO" id="GO:0004674">
    <property type="term" value="F:protein serine/threonine kinase activity"/>
    <property type="evidence" value="ECO:0007669"/>
    <property type="project" value="TreeGrafter"/>
</dbReference>
<reference evidence="3 4" key="1">
    <citation type="journal article" date="2011" name="Proc. Natl. Acad. Sci. U.S.A.">
        <title>Comparative genomics of xylose-fermenting fungi for enhanced biofuel production.</title>
        <authorList>
            <person name="Wohlbach D.J."/>
            <person name="Kuo A."/>
            <person name="Sato T.K."/>
            <person name="Potts K.M."/>
            <person name="Salamov A.A."/>
            <person name="LaButti K.M."/>
            <person name="Sun H."/>
            <person name="Clum A."/>
            <person name="Pangilinan J.L."/>
            <person name="Lindquist E.A."/>
            <person name="Lucas S."/>
            <person name="Lapidus A."/>
            <person name="Jin M."/>
            <person name="Gunawan C."/>
            <person name="Balan V."/>
            <person name="Dale B.E."/>
            <person name="Jeffries T.W."/>
            <person name="Zinkel R."/>
            <person name="Barry K.W."/>
            <person name="Grigoriev I.V."/>
            <person name="Gasch A.P."/>
        </authorList>
    </citation>
    <scope>NUCLEOTIDE SEQUENCE [LARGE SCALE GENOMIC DNA]</scope>
    <source>
        <strain evidence="3">ATCC 10573</strain>
        <strain evidence="4">ATCC 10573 / BCRC 21748 / CBS 615 / JCM 9827 / NBRC 10315 / NRRL Y-1498 / VKM Y-70</strain>
    </source>
</reference>
<dbReference type="GO" id="GO:0005524">
    <property type="term" value="F:ATP binding"/>
    <property type="evidence" value="ECO:0007669"/>
    <property type="project" value="InterPro"/>
</dbReference>
<dbReference type="PROSITE" id="PS00108">
    <property type="entry name" value="PROTEIN_KINASE_ST"/>
    <property type="match status" value="1"/>
</dbReference>
<accession>G3B0T5</accession>
<dbReference type="SMART" id="SM00220">
    <property type="entry name" value="S_TKc"/>
    <property type="match status" value="1"/>
</dbReference>
<organism evidence="4">
    <name type="scientific">Candida tenuis (strain ATCC 10573 / BCRC 21748 / CBS 615 / JCM 9827 / NBRC 10315 / NRRL Y-1498 / VKM Y-70)</name>
    <name type="common">Yeast</name>
    <name type="synonym">Yamadazyma tenuis</name>
    <dbReference type="NCBI Taxonomy" id="590646"/>
    <lineage>
        <taxon>Eukaryota</taxon>
        <taxon>Fungi</taxon>
        <taxon>Dikarya</taxon>
        <taxon>Ascomycota</taxon>
        <taxon>Saccharomycotina</taxon>
        <taxon>Pichiomycetes</taxon>
        <taxon>Debaryomycetaceae</taxon>
        <taxon>Yamadazyma</taxon>
    </lineage>
</organism>
<evidence type="ECO:0000313" key="2">
    <source>
        <dbReference type="EMBL" id="EGV65134.1"/>
    </source>
</evidence>
<dbReference type="GO" id="GO:0005737">
    <property type="term" value="C:cytoplasm"/>
    <property type="evidence" value="ECO:0007669"/>
    <property type="project" value="TreeGrafter"/>
</dbReference>
<feature type="domain" description="Protein kinase" evidence="1">
    <location>
        <begin position="10"/>
        <end position="262"/>
    </location>
</feature>
<dbReference type="Proteomes" id="UP000000707">
    <property type="component" value="Unassembled WGS sequence"/>
</dbReference>
<dbReference type="InterPro" id="IPR000719">
    <property type="entry name" value="Prot_kinase_dom"/>
</dbReference>
<keyword evidence="2" id="KW-0808">Transferase</keyword>
<dbReference type="InterPro" id="IPR008271">
    <property type="entry name" value="Ser/Thr_kinase_AS"/>
</dbReference>
<keyword evidence="4" id="KW-1185">Reference proteome</keyword>
<gene>
    <name evidence="3" type="ORF">CANTEDRAFT_113569</name>
</gene>
<dbReference type="PROSITE" id="PS50011">
    <property type="entry name" value="PROTEIN_KINASE_DOM"/>
    <property type="match status" value="1"/>
</dbReference>
<name>G3B0T5_CANTC</name>
<evidence type="ECO:0000313" key="3">
    <source>
        <dbReference type="EMBL" id="EGV65135.1"/>
    </source>
</evidence>
<evidence type="ECO:0000259" key="1">
    <source>
        <dbReference type="PROSITE" id="PS50011"/>
    </source>
</evidence>
<dbReference type="Pfam" id="PF00069">
    <property type="entry name" value="Pkinase"/>
    <property type="match status" value="1"/>
</dbReference>
<dbReference type="InterPro" id="IPR011009">
    <property type="entry name" value="Kinase-like_dom_sf"/>
</dbReference>
<evidence type="ECO:0000313" key="4">
    <source>
        <dbReference type="Proteomes" id="UP000000707"/>
    </source>
</evidence>
<dbReference type="eggNOG" id="KOG0590">
    <property type="taxonomic scope" value="Eukaryota"/>
</dbReference>
<dbReference type="SUPFAM" id="SSF56112">
    <property type="entry name" value="Protein kinase-like (PK-like)"/>
    <property type="match status" value="1"/>
</dbReference>
<dbReference type="EMBL" id="GL996515">
    <property type="protein sequence ID" value="EGV65134.1"/>
    <property type="molecule type" value="Genomic_DNA"/>
</dbReference>
<sequence>MDIPALSRWDTHIKTLGHGTSGRVDLYQCRGSTMVYAIKKYDPKEKHEDFSDYRTRVSNEHLILSRLNHHNVIRSYKLECSWLRSSVQLYLQYGGNATLKGLIAKKCPPSEMFCFVKQLQQGIRYIHSEGVCHRDLKFANIMITPQGILKIIDFADARLGPRCYGIIGTSSFCAPEVFSSLDYNGYKIDVWAFGIIVYYCIFHRFPWNVAKSECVEFVAFINSCDLNLSRLPAHIQTVLTQCLTVDPTQRPGIDSVDTSSWIAGIDCCTPTNSCKYDHCRWFK</sequence>
<dbReference type="STRING" id="590646.G3B0T5"/>
<dbReference type="HOGENOM" id="CLU_000288_63_0_1"/>
<dbReference type="Gene3D" id="1.10.510.10">
    <property type="entry name" value="Transferase(Phosphotransferase) domain 1"/>
    <property type="match status" value="1"/>
</dbReference>
<protein>
    <submittedName>
        <fullName evidence="2">Kinase-like protein</fullName>
    </submittedName>
</protein>
<keyword evidence="2" id="KW-0418">Kinase</keyword>
<dbReference type="AlphaFoldDB" id="G3B0T5"/>
<dbReference type="EMBL" id="GL996515">
    <property type="protein sequence ID" value="EGV65135.1"/>
    <property type="molecule type" value="Genomic_DNA"/>
</dbReference>